<evidence type="ECO:0000313" key="1">
    <source>
        <dbReference type="EMBL" id="SKC87068.1"/>
    </source>
</evidence>
<dbReference type="OrthoDB" id="981767at2"/>
<dbReference type="RefSeq" id="WP_079689805.1">
    <property type="nucleotide sequence ID" value="NZ_FUZU01000004.1"/>
</dbReference>
<proteinExistence type="predicted"/>
<name>A0A1T5MGN6_9BACT</name>
<dbReference type="Proteomes" id="UP000190961">
    <property type="component" value="Unassembled WGS sequence"/>
</dbReference>
<sequence>MKRLNTQEWSLIKRYLKAETSQQDLAKLDILWAENPSLKSEVDQLSDKLPLPSLDEFDATRAFEKLHNRFKREDLI</sequence>
<reference evidence="1 2" key="1">
    <citation type="submission" date="2017-02" db="EMBL/GenBank/DDBJ databases">
        <authorList>
            <person name="Peterson S.W."/>
        </authorList>
    </citation>
    <scope>NUCLEOTIDE SEQUENCE [LARGE SCALE GENOMIC DNA]</scope>
    <source>
        <strain evidence="1 2">DSM 25262</strain>
    </source>
</reference>
<protein>
    <submittedName>
        <fullName evidence="1">Uncharacterized protein</fullName>
    </submittedName>
</protein>
<dbReference type="AlphaFoldDB" id="A0A1T5MGN6"/>
<organism evidence="1 2">
    <name type="scientific">Ohtaekwangia koreensis</name>
    <dbReference type="NCBI Taxonomy" id="688867"/>
    <lineage>
        <taxon>Bacteria</taxon>
        <taxon>Pseudomonadati</taxon>
        <taxon>Bacteroidota</taxon>
        <taxon>Cytophagia</taxon>
        <taxon>Cytophagales</taxon>
        <taxon>Fulvivirgaceae</taxon>
        <taxon>Ohtaekwangia</taxon>
    </lineage>
</organism>
<evidence type="ECO:0000313" key="2">
    <source>
        <dbReference type="Proteomes" id="UP000190961"/>
    </source>
</evidence>
<keyword evidence="2" id="KW-1185">Reference proteome</keyword>
<gene>
    <name evidence="1" type="ORF">SAMN05660236_5325</name>
</gene>
<dbReference type="EMBL" id="FUZU01000004">
    <property type="protein sequence ID" value="SKC87068.1"/>
    <property type="molecule type" value="Genomic_DNA"/>
</dbReference>
<accession>A0A1T5MGN6</accession>